<dbReference type="InParanoid" id="A0A1V8SMT4"/>
<reference evidence="2" key="1">
    <citation type="submission" date="2017-03" db="EMBL/GenBank/DDBJ databases">
        <title>Genomes of endolithic fungi from Antarctica.</title>
        <authorList>
            <person name="Coleine C."/>
            <person name="Masonjones S."/>
            <person name="Stajich J.E."/>
        </authorList>
    </citation>
    <scope>NUCLEOTIDE SEQUENCE [LARGE SCALE GENOMIC DNA]</scope>
    <source>
        <strain evidence="2">CCFEE 5527</strain>
    </source>
</reference>
<accession>A0A1V8SMT4</accession>
<name>A0A1V8SMT4_9PEZI</name>
<dbReference type="EMBL" id="NAJO01000035">
    <property type="protein sequence ID" value="OQO00384.1"/>
    <property type="molecule type" value="Genomic_DNA"/>
</dbReference>
<gene>
    <name evidence="1" type="ORF">B0A48_13732</name>
</gene>
<organism evidence="1 2">
    <name type="scientific">Cryoendolithus antarcticus</name>
    <dbReference type="NCBI Taxonomy" id="1507870"/>
    <lineage>
        <taxon>Eukaryota</taxon>
        <taxon>Fungi</taxon>
        <taxon>Dikarya</taxon>
        <taxon>Ascomycota</taxon>
        <taxon>Pezizomycotina</taxon>
        <taxon>Dothideomycetes</taxon>
        <taxon>Dothideomycetidae</taxon>
        <taxon>Cladosporiales</taxon>
        <taxon>Cladosporiaceae</taxon>
        <taxon>Cryoendolithus</taxon>
    </lineage>
</organism>
<evidence type="ECO:0000313" key="1">
    <source>
        <dbReference type="EMBL" id="OQO00384.1"/>
    </source>
</evidence>
<evidence type="ECO:0000313" key="2">
    <source>
        <dbReference type="Proteomes" id="UP000192596"/>
    </source>
</evidence>
<proteinExistence type="predicted"/>
<dbReference type="Proteomes" id="UP000192596">
    <property type="component" value="Unassembled WGS sequence"/>
</dbReference>
<protein>
    <submittedName>
        <fullName evidence="1">Uncharacterized protein</fullName>
    </submittedName>
</protein>
<dbReference type="AlphaFoldDB" id="A0A1V8SMT4"/>
<keyword evidence="2" id="KW-1185">Reference proteome</keyword>
<comment type="caution">
    <text evidence="1">The sequence shown here is derived from an EMBL/GenBank/DDBJ whole genome shotgun (WGS) entry which is preliminary data.</text>
</comment>
<sequence length="112" mass="12962">MASAYYLPRSLSYSSMPRLTSLKVELTQVMYWDVGYNDFGHGAPEWITGFAKWLAVMPSLQYLWLRFGHSIDMNLDTENVDLSDSHIIELQTLVASLRPIQLQTLILDRFYV</sequence>